<accession>A0A932GM30</accession>
<dbReference type="Gene3D" id="3.40.50.850">
    <property type="entry name" value="Isochorismatase-like"/>
    <property type="match status" value="1"/>
</dbReference>
<dbReference type="PANTHER" id="PTHR43540:SF6">
    <property type="entry name" value="ISOCHORISMATASE-LIKE DOMAIN-CONTAINING PROTEIN"/>
    <property type="match status" value="1"/>
</dbReference>
<reference evidence="3" key="1">
    <citation type="submission" date="2020-07" db="EMBL/GenBank/DDBJ databases">
        <title>Huge and variable diversity of episymbiotic CPR bacteria and DPANN archaea in groundwater ecosystems.</title>
        <authorList>
            <person name="He C.Y."/>
            <person name="Keren R."/>
            <person name="Whittaker M."/>
            <person name="Farag I.F."/>
            <person name="Doudna J."/>
            <person name="Cate J.H.D."/>
            <person name="Banfield J.F."/>
        </authorList>
    </citation>
    <scope>NUCLEOTIDE SEQUENCE</scope>
    <source>
        <strain evidence="3">NC_groundwater_717_Ag_S-0.2um_59_8</strain>
    </source>
</reference>
<dbReference type="EMBL" id="JACPSX010000015">
    <property type="protein sequence ID" value="MBI3013641.1"/>
    <property type="molecule type" value="Genomic_DNA"/>
</dbReference>
<feature type="domain" description="Isochorismatase-like" evidence="2">
    <location>
        <begin position="13"/>
        <end position="197"/>
    </location>
</feature>
<evidence type="ECO:0000313" key="3">
    <source>
        <dbReference type="EMBL" id="MBI3013641.1"/>
    </source>
</evidence>
<dbReference type="SUPFAM" id="SSF52499">
    <property type="entry name" value="Isochorismatase-like hydrolases"/>
    <property type="match status" value="1"/>
</dbReference>
<dbReference type="GO" id="GO:0016787">
    <property type="term" value="F:hydrolase activity"/>
    <property type="evidence" value="ECO:0007669"/>
    <property type="project" value="UniProtKB-KW"/>
</dbReference>
<dbReference type="InterPro" id="IPR000868">
    <property type="entry name" value="Isochorismatase-like_dom"/>
</dbReference>
<dbReference type="PANTHER" id="PTHR43540">
    <property type="entry name" value="PEROXYUREIDOACRYLATE/UREIDOACRYLATE AMIDOHYDROLASE-RELATED"/>
    <property type="match status" value="1"/>
</dbReference>
<evidence type="ECO:0000313" key="4">
    <source>
        <dbReference type="Proteomes" id="UP000741360"/>
    </source>
</evidence>
<dbReference type="Proteomes" id="UP000741360">
    <property type="component" value="Unassembled WGS sequence"/>
</dbReference>
<evidence type="ECO:0000256" key="1">
    <source>
        <dbReference type="ARBA" id="ARBA00022801"/>
    </source>
</evidence>
<sequence>MASNAFHLDPKNTWLLVIDVQNDYCHDRGSFGQMGIPLQSIQDMVPRLVSFIEEARQPGITVLFIRTQHSEWTNSPTWLTRRLRRGTEKIVPICVEGSWGAEFYQVQPTPADRVVIKHRYSAFIDTDLDLILRSHKVSHLLLTGVATNVCVESTARHAFMKDYQVILVEDCCAATSPEEHQGTLLNISKYFGEVAQSRSLLAALRGETVELSASSPTGK</sequence>
<dbReference type="InterPro" id="IPR050272">
    <property type="entry name" value="Isochorismatase-like_hydrls"/>
</dbReference>
<gene>
    <name evidence="3" type="ORF">HYY65_00945</name>
</gene>
<comment type="caution">
    <text evidence="3">The sequence shown here is derived from an EMBL/GenBank/DDBJ whole genome shotgun (WGS) entry which is preliminary data.</text>
</comment>
<name>A0A932GM30_UNCTE</name>
<dbReference type="AlphaFoldDB" id="A0A932GM30"/>
<evidence type="ECO:0000259" key="2">
    <source>
        <dbReference type="Pfam" id="PF00857"/>
    </source>
</evidence>
<proteinExistence type="predicted"/>
<organism evidence="3 4">
    <name type="scientific">Tectimicrobiota bacterium</name>
    <dbReference type="NCBI Taxonomy" id="2528274"/>
    <lineage>
        <taxon>Bacteria</taxon>
        <taxon>Pseudomonadati</taxon>
        <taxon>Nitrospinota/Tectimicrobiota group</taxon>
        <taxon>Candidatus Tectimicrobiota</taxon>
    </lineage>
</organism>
<protein>
    <submittedName>
        <fullName evidence="3">Cysteine hydrolase</fullName>
    </submittedName>
</protein>
<dbReference type="InterPro" id="IPR036380">
    <property type="entry name" value="Isochorismatase-like_sf"/>
</dbReference>
<dbReference type="Pfam" id="PF00857">
    <property type="entry name" value="Isochorismatase"/>
    <property type="match status" value="1"/>
</dbReference>
<keyword evidence="1 3" id="KW-0378">Hydrolase</keyword>
<dbReference type="CDD" id="cd00431">
    <property type="entry name" value="cysteine_hydrolases"/>
    <property type="match status" value="1"/>
</dbReference>